<keyword evidence="1" id="KW-0175">Coiled coil</keyword>
<evidence type="ECO:0000313" key="2">
    <source>
        <dbReference type="EMBL" id="CDZ97148.1"/>
    </source>
</evidence>
<accession>A0A0F7SHA7</accession>
<dbReference type="AlphaFoldDB" id="A0A0F7SHA7"/>
<proteinExistence type="predicted"/>
<organism evidence="2">
    <name type="scientific">Phaffia rhodozyma</name>
    <name type="common">Yeast</name>
    <name type="synonym">Xanthophyllomyces dendrorhous</name>
    <dbReference type="NCBI Taxonomy" id="264483"/>
    <lineage>
        <taxon>Eukaryota</taxon>
        <taxon>Fungi</taxon>
        <taxon>Dikarya</taxon>
        <taxon>Basidiomycota</taxon>
        <taxon>Agaricomycotina</taxon>
        <taxon>Tremellomycetes</taxon>
        <taxon>Cystofilobasidiales</taxon>
        <taxon>Mrakiaceae</taxon>
        <taxon>Phaffia</taxon>
    </lineage>
</organism>
<feature type="coiled-coil region" evidence="1">
    <location>
        <begin position="69"/>
        <end position="106"/>
    </location>
</feature>
<dbReference type="EMBL" id="LN483167">
    <property type="protein sequence ID" value="CDZ97148.1"/>
    <property type="molecule type" value="Genomic_DNA"/>
</dbReference>
<sequence>MVTTHEHPSGGSHQPLTIRKMSLERQLPHRLPLEEQEESNSNATSQQLGWTVRPPSFEWVSQEQFQNVLKNFRAAHAQVELQRDQMEEQEKQLKLLKKKVAQLEGDSTYGADHSNRNSFKGVSSTDDSTINNAASSLAALINRYASTLVIRHPHLLPDFWAAVTKNCTENEGQHQDVASLRVQSLLRHAISKVICNGVVNRLLLTNSSEANERLWRIHECIFSRDPVVASVWRRQTCSASMNDFDRALMIQTLQEYMPSLFLILLKYDGPSIKTLADASVKTESTDCLIPEALVEILQSAWEFSRLLHESKQSFSSSGIGLYRAFVPELGSALDATRMELLKRCHRSENQEKEVLGACLFPGLIKMGRDSRGRDIHVVVRRAHVICDCALLPQ</sequence>
<name>A0A0F7SHA7_PHARH</name>
<protein>
    <submittedName>
        <fullName evidence="2">Uncharacterized protein</fullName>
    </submittedName>
</protein>
<evidence type="ECO:0000256" key="1">
    <source>
        <dbReference type="SAM" id="Coils"/>
    </source>
</evidence>
<reference evidence="2" key="1">
    <citation type="submission" date="2014-08" db="EMBL/GenBank/DDBJ databases">
        <authorList>
            <person name="Sharma Rahul"/>
            <person name="Thines Marco"/>
        </authorList>
    </citation>
    <scope>NUCLEOTIDE SEQUENCE</scope>
</reference>